<gene>
    <name evidence="10" type="ORF">Xentx_00406</name>
</gene>
<evidence type="ECO:0000256" key="2">
    <source>
        <dbReference type="ARBA" id="ARBA00022448"/>
    </source>
</evidence>
<comment type="subcellular location">
    <subcellularLocation>
        <location evidence="1">Cell inner membrane</location>
        <topology evidence="1">Multi-pass membrane protein</topology>
    </subcellularLocation>
</comment>
<accession>A0A1Q5U8C3</accession>
<keyword evidence="4" id="KW-0997">Cell inner membrane</keyword>
<evidence type="ECO:0000256" key="1">
    <source>
        <dbReference type="ARBA" id="ARBA00004429"/>
    </source>
</evidence>
<name>A0A1Q5U8C3_9GAMM</name>
<evidence type="ECO:0000256" key="5">
    <source>
        <dbReference type="ARBA" id="ARBA00022692"/>
    </source>
</evidence>
<evidence type="ECO:0000313" key="11">
    <source>
        <dbReference type="Proteomes" id="UP000186277"/>
    </source>
</evidence>
<evidence type="ECO:0000256" key="9">
    <source>
        <dbReference type="SAM" id="Phobius"/>
    </source>
</evidence>
<dbReference type="GO" id="GO:0005886">
    <property type="term" value="C:plasma membrane"/>
    <property type="evidence" value="ECO:0007669"/>
    <property type="project" value="UniProtKB-SubCell"/>
</dbReference>
<keyword evidence="6 9" id="KW-1133">Transmembrane helix</keyword>
<evidence type="ECO:0000256" key="6">
    <source>
        <dbReference type="ARBA" id="ARBA00022989"/>
    </source>
</evidence>
<dbReference type="Pfam" id="PF04143">
    <property type="entry name" value="Sulf_transp"/>
    <property type="match status" value="1"/>
</dbReference>
<protein>
    <submittedName>
        <fullName evidence="10">YeeE/YedE family protein</fullName>
    </submittedName>
</protein>
<comment type="caution">
    <text evidence="10">The sequence shown here is derived from an EMBL/GenBank/DDBJ whole genome shotgun (WGS) entry which is preliminary data.</text>
</comment>
<comment type="similarity">
    <text evidence="8">Belongs to the TsuA/YedE (TC 9.B.102) family.</text>
</comment>
<evidence type="ECO:0000256" key="4">
    <source>
        <dbReference type="ARBA" id="ARBA00022519"/>
    </source>
</evidence>
<evidence type="ECO:0000256" key="3">
    <source>
        <dbReference type="ARBA" id="ARBA00022475"/>
    </source>
</evidence>
<dbReference type="PANTHER" id="PTHR30574">
    <property type="entry name" value="INNER MEMBRANE PROTEIN YEDE"/>
    <property type="match status" value="1"/>
</dbReference>
<dbReference type="Proteomes" id="UP000186277">
    <property type="component" value="Unassembled WGS sequence"/>
</dbReference>
<sequence>MSINFAQFTPWLSFGGGILVGLAAIVLVLFCGRIAGISGILGGLLQRKTNDRSWRVAFLAGIVIAPILYGLLHPLPKITVTASWPAVIIAGLLVGIGTRIGSGCTSGHGVCGLSRLSLRSLIATLIFMAVGFVTATVLGYWFLVR</sequence>
<dbReference type="RefSeq" id="WP_074018595.1">
    <property type="nucleotide sequence ID" value="NZ_CAWMWP010000043.1"/>
</dbReference>
<organism evidence="10 11">
    <name type="scientific">Xenorhabdus thuongxuanensis</name>
    <dbReference type="NCBI Taxonomy" id="1873484"/>
    <lineage>
        <taxon>Bacteria</taxon>
        <taxon>Pseudomonadati</taxon>
        <taxon>Pseudomonadota</taxon>
        <taxon>Gammaproteobacteria</taxon>
        <taxon>Enterobacterales</taxon>
        <taxon>Morganellaceae</taxon>
        <taxon>Xenorhabdus</taxon>
    </lineage>
</organism>
<proteinExistence type="inferred from homology"/>
<keyword evidence="2" id="KW-0813">Transport</keyword>
<dbReference type="InterPro" id="IPR007272">
    <property type="entry name" value="Sulf_transp_TsuA/YedE"/>
</dbReference>
<keyword evidence="11" id="KW-1185">Reference proteome</keyword>
<feature type="transmembrane region" description="Helical" evidence="9">
    <location>
        <begin position="78"/>
        <end position="100"/>
    </location>
</feature>
<dbReference type="AlphaFoldDB" id="A0A1Q5U8C3"/>
<keyword evidence="7 9" id="KW-0472">Membrane</keyword>
<evidence type="ECO:0000313" key="10">
    <source>
        <dbReference type="EMBL" id="OKP08737.1"/>
    </source>
</evidence>
<dbReference type="PANTHER" id="PTHR30574:SF1">
    <property type="entry name" value="SULPHUR TRANSPORT DOMAIN-CONTAINING PROTEIN"/>
    <property type="match status" value="1"/>
</dbReference>
<keyword evidence="5 9" id="KW-0812">Transmembrane</keyword>
<keyword evidence="3" id="KW-1003">Cell membrane</keyword>
<evidence type="ECO:0000256" key="7">
    <source>
        <dbReference type="ARBA" id="ARBA00023136"/>
    </source>
</evidence>
<feature type="transmembrane region" description="Helical" evidence="9">
    <location>
        <begin position="121"/>
        <end position="143"/>
    </location>
</feature>
<dbReference type="EMBL" id="MKGR01000002">
    <property type="protein sequence ID" value="OKP08737.1"/>
    <property type="molecule type" value="Genomic_DNA"/>
</dbReference>
<feature type="transmembrane region" description="Helical" evidence="9">
    <location>
        <begin position="12"/>
        <end position="32"/>
    </location>
</feature>
<reference evidence="10 11" key="1">
    <citation type="submission" date="2016-09" db="EMBL/GenBank/DDBJ databases">
        <title>Xenorhabdus thuongxuanensis sp. nov. and Xenorhabdus eapokensis sp. nov., isolated from Steinernema species.</title>
        <authorList>
            <person name="Kaempfer P."/>
            <person name="Tobias N.J."/>
            <person name="Phan Ke L."/>
            <person name="Bode H.B."/>
            <person name="Glaeser S.P."/>
        </authorList>
    </citation>
    <scope>NUCLEOTIDE SEQUENCE [LARGE SCALE GENOMIC DNA]</scope>
    <source>
        <strain evidence="10 11">30TX1</strain>
    </source>
</reference>
<feature type="transmembrane region" description="Helical" evidence="9">
    <location>
        <begin position="53"/>
        <end position="72"/>
    </location>
</feature>
<dbReference type="OrthoDB" id="9814020at2"/>
<evidence type="ECO:0000256" key="8">
    <source>
        <dbReference type="ARBA" id="ARBA00035655"/>
    </source>
</evidence>